<accession>F4NVY4</accession>
<sequence>MTGTTSVAMLDCWDVKANMELVLARRLWDFEGEEKVENNELLRERELERGSIGGSISAEALPKIFKGLCWESNSAEGE</sequence>
<gene>
    <name evidence="1" type="ORF">BATDEDRAFT_36602</name>
</gene>
<dbReference type="AlphaFoldDB" id="F4NVY4"/>
<organism evidence="1 2">
    <name type="scientific">Batrachochytrium dendrobatidis (strain JAM81 / FGSC 10211)</name>
    <name type="common">Frog chytrid fungus</name>
    <dbReference type="NCBI Taxonomy" id="684364"/>
    <lineage>
        <taxon>Eukaryota</taxon>
        <taxon>Fungi</taxon>
        <taxon>Fungi incertae sedis</taxon>
        <taxon>Chytridiomycota</taxon>
        <taxon>Chytridiomycota incertae sedis</taxon>
        <taxon>Chytridiomycetes</taxon>
        <taxon>Rhizophydiales</taxon>
        <taxon>Rhizophydiales incertae sedis</taxon>
        <taxon>Batrachochytrium</taxon>
    </lineage>
</organism>
<proteinExistence type="predicted"/>
<evidence type="ECO:0000313" key="2">
    <source>
        <dbReference type="Proteomes" id="UP000007241"/>
    </source>
</evidence>
<dbReference type="Proteomes" id="UP000007241">
    <property type="component" value="Unassembled WGS sequence"/>
</dbReference>
<protein>
    <submittedName>
        <fullName evidence="1">Expressed protein</fullName>
    </submittedName>
</protein>
<name>F4NVY4_BATDJ</name>
<evidence type="ECO:0000313" key="1">
    <source>
        <dbReference type="EMBL" id="EGF82736.1"/>
    </source>
</evidence>
<keyword evidence="2" id="KW-1185">Reference proteome</keyword>
<dbReference type="InParanoid" id="F4NVY4"/>
<dbReference type="RefSeq" id="XP_006676842.1">
    <property type="nucleotide sequence ID" value="XM_006676779.1"/>
</dbReference>
<reference evidence="1 2" key="1">
    <citation type="submission" date="2009-12" db="EMBL/GenBank/DDBJ databases">
        <title>The draft genome of Batrachochytrium dendrobatidis.</title>
        <authorList>
            <consortium name="US DOE Joint Genome Institute (JGI-PGF)"/>
            <person name="Kuo A."/>
            <person name="Salamov A."/>
            <person name="Schmutz J."/>
            <person name="Lucas S."/>
            <person name="Pitluck S."/>
            <person name="Rosenblum E."/>
            <person name="Stajich J."/>
            <person name="Eisen M."/>
            <person name="Grigoriev I.V."/>
        </authorList>
    </citation>
    <scope>NUCLEOTIDE SEQUENCE [LARGE SCALE GENOMIC DNA]</scope>
    <source>
        <strain evidence="2">JAM81 / FGSC 10211</strain>
    </source>
</reference>
<dbReference type="GeneID" id="18241135"/>
<dbReference type="EMBL" id="GL882880">
    <property type="protein sequence ID" value="EGF82736.1"/>
    <property type="molecule type" value="Genomic_DNA"/>
</dbReference>
<dbReference type="HOGENOM" id="CLU_2621639_0_0_1"/>